<dbReference type="GO" id="GO:0004672">
    <property type="term" value="F:protein kinase activity"/>
    <property type="evidence" value="ECO:0007669"/>
    <property type="project" value="InterPro"/>
</dbReference>
<feature type="domain" description="Serine-threonine/tyrosine-protein kinase catalytic" evidence="1">
    <location>
        <begin position="181"/>
        <end position="317"/>
    </location>
</feature>
<organism evidence="2 3">
    <name type="scientific">Cochliobolus sativus</name>
    <name type="common">Common root rot and spot blotch fungus</name>
    <name type="synonym">Bipolaris sorokiniana</name>
    <dbReference type="NCBI Taxonomy" id="45130"/>
    <lineage>
        <taxon>Eukaryota</taxon>
        <taxon>Fungi</taxon>
        <taxon>Dikarya</taxon>
        <taxon>Ascomycota</taxon>
        <taxon>Pezizomycotina</taxon>
        <taxon>Dothideomycetes</taxon>
        <taxon>Pleosporomycetidae</taxon>
        <taxon>Pleosporales</taxon>
        <taxon>Pleosporineae</taxon>
        <taxon>Pleosporaceae</taxon>
        <taxon>Bipolaris</taxon>
    </lineage>
</organism>
<sequence>MFMNERDGEHRSSIETIVLVQISRIASVNRSVICPRIFDLQAIWLNPSTTGERPPPIPGTVPGYSADLGMIAALQLDDDSVILLPQEYIHDPDDSPDASWRGEHGARRCWQTTVIYEEQISESHPHLVPYLRRDPWTAFPVLAKPSGPPVTDFIQQNKAAMYSAPLDAASSRILASYRPLMFQWALHIISALSFIHAHNIIFGDLSLEDCWLSSDSRLSLSLVGFVSAGFRRRTNGVWYHCTRSSGEWFHPLEHQSQQSIQTDLFLYGCVVYELMTGFWPGDRTGKSWQEVSMMIPRREWPPLEIEHMGEIVRKCWEGGFADAEQLKMEVVVFLEGLGWSIEGNDDLKGFDVAHLSFN</sequence>
<dbReference type="Proteomes" id="UP000624244">
    <property type="component" value="Unassembled WGS sequence"/>
</dbReference>
<reference evidence="2" key="1">
    <citation type="submission" date="2019-11" db="EMBL/GenBank/DDBJ databases">
        <title>Bipolaris sorokiniana Genome sequencing.</title>
        <authorList>
            <person name="Wang H."/>
        </authorList>
    </citation>
    <scope>NUCLEOTIDE SEQUENCE</scope>
</reference>
<dbReference type="Pfam" id="PF07714">
    <property type="entry name" value="PK_Tyr_Ser-Thr"/>
    <property type="match status" value="1"/>
</dbReference>
<dbReference type="EMBL" id="WNKQ01000001">
    <property type="protein sequence ID" value="KAF5854365.1"/>
    <property type="molecule type" value="Genomic_DNA"/>
</dbReference>
<comment type="caution">
    <text evidence="2">The sequence shown here is derived from an EMBL/GenBank/DDBJ whole genome shotgun (WGS) entry which is preliminary data.</text>
</comment>
<accession>A0A8H5ZSF3</accession>
<gene>
    <name evidence="2" type="ORF">GGP41_007161</name>
</gene>
<evidence type="ECO:0000313" key="2">
    <source>
        <dbReference type="EMBL" id="KAF5854365.1"/>
    </source>
</evidence>
<dbReference type="SUPFAM" id="SSF56112">
    <property type="entry name" value="Protein kinase-like (PK-like)"/>
    <property type="match status" value="1"/>
</dbReference>
<dbReference type="InterPro" id="IPR001245">
    <property type="entry name" value="Ser-Thr/Tyr_kinase_cat_dom"/>
</dbReference>
<dbReference type="AlphaFoldDB" id="A0A8H5ZSF3"/>
<evidence type="ECO:0000259" key="1">
    <source>
        <dbReference type="Pfam" id="PF07714"/>
    </source>
</evidence>
<proteinExistence type="predicted"/>
<dbReference type="Gene3D" id="1.10.510.10">
    <property type="entry name" value="Transferase(Phosphotransferase) domain 1"/>
    <property type="match status" value="1"/>
</dbReference>
<dbReference type="InterPro" id="IPR011009">
    <property type="entry name" value="Kinase-like_dom_sf"/>
</dbReference>
<evidence type="ECO:0000313" key="3">
    <source>
        <dbReference type="Proteomes" id="UP000624244"/>
    </source>
</evidence>
<protein>
    <recommendedName>
        <fullName evidence="1">Serine-threonine/tyrosine-protein kinase catalytic domain-containing protein</fullName>
    </recommendedName>
</protein>
<name>A0A8H5ZSF3_COCSA</name>